<dbReference type="EMBL" id="PYZI01000064">
    <property type="protein sequence ID" value="PTF10192.1"/>
    <property type="molecule type" value="Genomic_DNA"/>
</dbReference>
<accession>A0ABX5HYE5</accession>
<proteinExistence type="predicted"/>
<dbReference type="SUPFAM" id="SSF51735">
    <property type="entry name" value="NAD(P)-binding Rossmann-fold domains"/>
    <property type="match status" value="1"/>
</dbReference>
<dbReference type="Pfam" id="PF00107">
    <property type="entry name" value="ADH_zinc_N"/>
    <property type="match status" value="1"/>
</dbReference>
<feature type="domain" description="Alcohol dehydrogenase-like C-terminal" evidence="1">
    <location>
        <begin position="6"/>
        <end position="49"/>
    </location>
</feature>
<dbReference type="Proteomes" id="UP000242088">
    <property type="component" value="Unassembled WGS sequence"/>
</dbReference>
<protein>
    <recommendedName>
        <fullName evidence="1">Alcohol dehydrogenase-like C-terminal domain-containing protein</fullName>
    </recommendedName>
</protein>
<evidence type="ECO:0000313" key="2">
    <source>
        <dbReference type="EMBL" id="PTF10192.1"/>
    </source>
</evidence>
<sequence>MVCVEKELYVKKLGATHVINISNEDLIEEVNKITNGKGVSFSVDKIGVSTVM</sequence>
<dbReference type="InterPro" id="IPR013149">
    <property type="entry name" value="ADH-like_C"/>
</dbReference>
<dbReference type="InterPro" id="IPR036291">
    <property type="entry name" value="NAD(P)-bd_dom_sf"/>
</dbReference>
<dbReference type="Gene3D" id="3.40.50.720">
    <property type="entry name" value="NAD(P)-binding Rossmann-like Domain"/>
    <property type="match status" value="1"/>
</dbReference>
<comment type="caution">
    <text evidence="2">The sequence shown here is derived from an EMBL/GenBank/DDBJ whole genome shotgun (WGS) entry which is preliminary data.</text>
</comment>
<evidence type="ECO:0000259" key="1">
    <source>
        <dbReference type="Pfam" id="PF00107"/>
    </source>
</evidence>
<keyword evidence="3" id="KW-1185">Reference proteome</keyword>
<gene>
    <name evidence="2" type="ORF">BUY47_12100</name>
</gene>
<organism evidence="2 3">
    <name type="scientific">Staphylococcus devriesei</name>
    <dbReference type="NCBI Taxonomy" id="586733"/>
    <lineage>
        <taxon>Bacteria</taxon>
        <taxon>Bacillati</taxon>
        <taxon>Bacillota</taxon>
        <taxon>Bacilli</taxon>
        <taxon>Bacillales</taxon>
        <taxon>Staphylococcaceae</taxon>
        <taxon>Staphylococcus</taxon>
    </lineage>
</organism>
<name>A0ABX5HYE5_9STAP</name>
<reference evidence="2 3" key="1">
    <citation type="journal article" date="2016" name="Front. Microbiol.">
        <title>Comprehensive Phylogenetic Analysis of Bovine Non-aureus Staphylococci Species Based on Whole-Genome Sequencing.</title>
        <authorList>
            <person name="Naushad S."/>
            <person name="Barkema H.W."/>
            <person name="Luby C."/>
            <person name="Condas L.A."/>
            <person name="Nobrega D.B."/>
            <person name="Carson D.A."/>
            <person name="De Buck J."/>
        </authorList>
    </citation>
    <scope>NUCLEOTIDE SEQUENCE [LARGE SCALE GENOMIC DNA]</scope>
    <source>
        <strain evidence="2 3">SNUC 1409</strain>
    </source>
</reference>
<evidence type="ECO:0000313" key="3">
    <source>
        <dbReference type="Proteomes" id="UP000242088"/>
    </source>
</evidence>